<evidence type="ECO:0000259" key="1">
    <source>
        <dbReference type="Pfam" id="PF12867"/>
    </source>
</evidence>
<sequence>MTSAASVLADAFDRIQGSVHRVLDGLTPEQLTARVDSGANTIAWLVWHLTRVQDDHLADAAGSPQLWVTGGWFDRFALPFDVDATGYGQTSDDVALVEGLTPELLAGYFDEVHAQTIVYVSALGDDDLDRIVDTRWTPAVTLAARLVSVIGDDTQHVGQAAFIKGVLKRR</sequence>
<comment type="caution">
    <text evidence="2">The sequence shown here is derived from an EMBL/GenBank/DDBJ whole genome shotgun (WGS) entry which is preliminary data.</text>
</comment>
<dbReference type="SUPFAM" id="SSF109854">
    <property type="entry name" value="DinB/YfiT-like putative metalloenzymes"/>
    <property type="match status" value="1"/>
</dbReference>
<keyword evidence="3" id="KW-1185">Reference proteome</keyword>
<evidence type="ECO:0000313" key="3">
    <source>
        <dbReference type="Proteomes" id="UP000776164"/>
    </source>
</evidence>
<protein>
    <submittedName>
        <fullName evidence="2">Damage-inducible protein DinB</fullName>
    </submittedName>
</protein>
<reference evidence="2 3" key="1">
    <citation type="submission" date="2021-01" db="EMBL/GenBank/DDBJ databases">
        <title>Sequencing the genomes of 1000 actinobacteria strains.</title>
        <authorList>
            <person name="Klenk H.-P."/>
        </authorList>
    </citation>
    <scope>NUCLEOTIDE SEQUENCE [LARGE SCALE GENOMIC DNA]</scope>
    <source>
        <strain evidence="2 3">DSM 13057</strain>
    </source>
</reference>
<dbReference type="Proteomes" id="UP000776164">
    <property type="component" value="Unassembled WGS sequence"/>
</dbReference>
<proteinExistence type="predicted"/>
<feature type="domain" description="DinB-like" evidence="1">
    <location>
        <begin position="12"/>
        <end position="160"/>
    </location>
</feature>
<accession>A0ABS2L6U0</accession>
<evidence type="ECO:0000313" key="2">
    <source>
        <dbReference type="EMBL" id="MBM7472445.1"/>
    </source>
</evidence>
<organism evidence="2 3">
    <name type="scientific">Subtercola frigoramans</name>
    <dbReference type="NCBI Taxonomy" id="120298"/>
    <lineage>
        <taxon>Bacteria</taxon>
        <taxon>Bacillati</taxon>
        <taxon>Actinomycetota</taxon>
        <taxon>Actinomycetes</taxon>
        <taxon>Micrococcales</taxon>
        <taxon>Microbacteriaceae</taxon>
        <taxon>Subtercola</taxon>
    </lineage>
</organism>
<dbReference type="Gene3D" id="1.20.120.450">
    <property type="entry name" value="dinb family like domain"/>
    <property type="match status" value="1"/>
</dbReference>
<dbReference type="RefSeq" id="WP_205109201.1">
    <property type="nucleotide sequence ID" value="NZ_BAAAHT010000013.1"/>
</dbReference>
<dbReference type="NCBIfam" id="NF047843">
    <property type="entry name" value="MST_Rv0443"/>
    <property type="match status" value="1"/>
</dbReference>
<dbReference type="InterPro" id="IPR024775">
    <property type="entry name" value="DinB-like"/>
</dbReference>
<gene>
    <name evidence="2" type="ORF">JOE66_002079</name>
</gene>
<dbReference type="InterPro" id="IPR034660">
    <property type="entry name" value="DinB/YfiT-like"/>
</dbReference>
<dbReference type="EMBL" id="JAFBBU010000001">
    <property type="protein sequence ID" value="MBM7472445.1"/>
    <property type="molecule type" value="Genomic_DNA"/>
</dbReference>
<dbReference type="Pfam" id="PF12867">
    <property type="entry name" value="DinB_2"/>
    <property type="match status" value="1"/>
</dbReference>
<name>A0ABS2L6U0_9MICO</name>